<dbReference type="Gene3D" id="3.40.50.10140">
    <property type="entry name" value="Toll/interleukin-1 receptor homology (TIR) domain"/>
    <property type="match status" value="1"/>
</dbReference>
<dbReference type="Pfam" id="PF13676">
    <property type="entry name" value="TIR_2"/>
    <property type="match status" value="1"/>
</dbReference>
<evidence type="ECO:0000313" key="3">
    <source>
        <dbReference type="EMBL" id="MBM7558207.1"/>
    </source>
</evidence>
<accession>A0A938XRC0</accession>
<evidence type="ECO:0000313" key="4">
    <source>
        <dbReference type="Proteomes" id="UP000774000"/>
    </source>
</evidence>
<dbReference type="InterPro" id="IPR035897">
    <property type="entry name" value="Toll_tir_struct_dom_sf"/>
</dbReference>
<dbReference type="GO" id="GO:0007165">
    <property type="term" value="P:signal transduction"/>
    <property type="evidence" value="ECO:0007669"/>
    <property type="project" value="InterPro"/>
</dbReference>
<organism evidence="3 4">
    <name type="scientific">Halanaerobacter jeridensis</name>
    <dbReference type="NCBI Taxonomy" id="706427"/>
    <lineage>
        <taxon>Bacteria</taxon>
        <taxon>Bacillati</taxon>
        <taxon>Bacillota</taxon>
        <taxon>Clostridia</taxon>
        <taxon>Halanaerobiales</taxon>
        <taxon>Halobacteroidaceae</taxon>
        <taxon>Halanaerobacter</taxon>
    </lineage>
</organism>
<protein>
    <recommendedName>
        <fullName evidence="2">SEFIR domain-containing protein</fullName>
    </recommendedName>
</protein>
<dbReference type="PROSITE" id="PS51534">
    <property type="entry name" value="SEFIR"/>
    <property type="match status" value="1"/>
</dbReference>
<feature type="domain" description="SEFIR" evidence="2">
    <location>
        <begin position="5"/>
        <end position="138"/>
    </location>
</feature>
<name>A0A938XRC0_9FIRM</name>
<keyword evidence="1" id="KW-0175">Coiled coil</keyword>
<dbReference type="InterPro" id="IPR013568">
    <property type="entry name" value="SEFIR_dom"/>
</dbReference>
<evidence type="ECO:0000256" key="1">
    <source>
        <dbReference type="SAM" id="Coils"/>
    </source>
</evidence>
<dbReference type="InterPro" id="IPR000157">
    <property type="entry name" value="TIR_dom"/>
</dbReference>
<dbReference type="SUPFAM" id="SSF52200">
    <property type="entry name" value="Toll/Interleukin receptor TIR domain"/>
    <property type="match status" value="1"/>
</dbReference>
<keyword evidence="4" id="KW-1185">Reference proteome</keyword>
<sequence>MNEEIVNAFVSYSWDSKEHQNWVMNLTNKLRKKVGVDATCDKFEIHSETTDLYSMMTSAIKDNDYVIIVLTENYAQKADDLKGGVGFETMLTKPLLQDNSEKLIFITRHDGDMDKAIPFHLKPFYVIDFSNDEDFDEKFKELLHRIYEIPLFKKASLGKKPDLEPKTIEFKEPQEKNDELIVIDNKDDERVTWLLPRGFLIFDGITYKDCNSWSVTAHYYNYQGKWQHSTHYHESYRWDDSIETQFRKLCIPIADWEFAESALKFLQELREVDSKIDIKDKVKRVKNRGEYANYYSPKEPIFLPEPPEEYLDLKRTGELRDIVKKLRKKRNKYESCFYGYTKIDNEELEYKGIERLRRRGYVIVNNYLEENNTAIKFLEEVIDKYEREMDMKELHEWVDDFVRTIVDIIPK</sequence>
<proteinExistence type="predicted"/>
<reference evidence="3" key="1">
    <citation type="submission" date="2021-01" db="EMBL/GenBank/DDBJ databases">
        <title>Genomic Encyclopedia of Type Strains, Phase IV (KMG-IV): sequencing the most valuable type-strain genomes for metagenomic binning, comparative biology and taxonomic classification.</title>
        <authorList>
            <person name="Goeker M."/>
        </authorList>
    </citation>
    <scope>NUCLEOTIDE SEQUENCE</scope>
    <source>
        <strain evidence="3">DSM 23230</strain>
    </source>
</reference>
<dbReference type="RefSeq" id="WP_204703251.1">
    <property type="nucleotide sequence ID" value="NZ_JAFBDQ010000035.1"/>
</dbReference>
<feature type="coiled-coil region" evidence="1">
    <location>
        <begin position="368"/>
        <end position="395"/>
    </location>
</feature>
<dbReference type="Proteomes" id="UP000774000">
    <property type="component" value="Unassembled WGS sequence"/>
</dbReference>
<gene>
    <name evidence="3" type="ORF">JOC47_003077</name>
</gene>
<evidence type="ECO:0000259" key="2">
    <source>
        <dbReference type="PROSITE" id="PS51534"/>
    </source>
</evidence>
<dbReference type="EMBL" id="JAFBDQ010000035">
    <property type="protein sequence ID" value="MBM7558207.1"/>
    <property type="molecule type" value="Genomic_DNA"/>
</dbReference>
<dbReference type="AlphaFoldDB" id="A0A938XRC0"/>
<comment type="caution">
    <text evidence="3">The sequence shown here is derived from an EMBL/GenBank/DDBJ whole genome shotgun (WGS) entry which is preliminary data.</text>
</comment>